<name>A0ABY0H4A5_9PEZI</name>
<protein>
    <submittedName>
        <fullName evidence="1">Uncharacterized protein</fullName>
    </submittedName>
</protein>
<evidence type="ECO:0000313" key="1">
    <source>
        <dbReference type="EMBL" id="RYO84509.1"/>
    </source>
</evidence>
<evidence type="ECO:0000313" key="2">
    <source>
        <dbReference type="Proteomes" id="UP000294003"/>
    </source>
</evidence>
<comment type="caution">
    <text evidence="1">The sequence shown here is derived from an EMBL/GenBank/DDBJ whole genome shotgun (WGS) entry which is preliminary data.</text>
</comment>
<dbReference type="EMBL" id="QJNS01000159">
    <property type="protein sequence ID" value="RYO84509.1"/>
    <property type="molecule type" value="Genomic_DNA"/>
</dbReference>
<gene>
    <name evidence="1" type="ORF">DL762_005615</name>
</gene>
<proteinExistence type="predicted"/>
<dbReference type="Proteomes" id="UP000294003">
    <property type="component" value="Unassembled WGS sequence"/>
</dbReference>
<organism evidence="1 2">
    <name type="scientific">Monosporascus cannonballus</name>
    <dbReference type="NCBI Taxonomy" id="155416"/>
    <lineage>
        <taxon>Eukaryota</taxon>
        <taxon>Fungi</taxon>
        <taxon>Dikarya</taxon>
        <taxon>Ascomycota</taxon>
        <taxon>Pezizomycotina</taxon>
        <taxon>Sordariomycetes</taxon>
        <taxon>Xylariomycetidae</taxon>
        <taxon>Xylariales</taxon>
        <taxon>Xylariales incertae sedis</taxon>
        <taxon>Monosporascus</taxon>
    </lineage>
</organism>
<keyword evidence="2" id="KW-1185">Reference proteome</keyword>
<sequence>MQDEMLCTWHGDIENAIPDLSVTATLDSSAPKPVTLHTWSTIFNPGLALMGRNFTAQDISQDPPTNIKLEITKGPRRPEVQRRICSYDERYYVTLHPGQEVTVAKQPLNIVKRTKDGAHVFRAGHTYSLGLLDEGRMIRTWW</sequence>
<reference evidence="1 2" key="1">
    <citation type="submission" date="2018-06" db="EMBL/GenBank/DDBJ databases">
        <title>Complete Genomes of Monosporascus.</title>
        <authorList>
            <person name="Robinson A.J."/>
            <person name="Natvig D.O."/>
        </authorList>
    </citation>
    <scope>NUCLEOTIDE SEQUENCE [LARGE SCALE GENOMIC DNA]</scope>
    <source>
        <strain evidence="1 2">CBS 609.92</strain>
    </source>
</reference>
<accession>A0ABY0H4A5</accession>